<dbReference type="EMBL" id="NNAY01000213">
    <property type="protein sequence ID" value="OXU29983.1"/>
    <property type="molecule type" value="Genomic_DNA"/>
</dbReference>
<dbReference type="OrthoDB" id="6620016at2759"/>
<name>A0A232FHD8_9HYME</name>
<dbReference type="Proteomes" id="UP000215335">
    <property type="component" value="Unassembled WGS sequence"/>
</dbReference>
<reference evidence="3 4" key="1">
    <citation type="journal article" date="2017" name="Curr. Biol.">
        <title>The Evolution of Venom by Co-option of Single-Copy Genes.</title>
        <authorList>
            <person name="Martinson E.O."/>
            <person name="Mrinalini"/>
            <person name="Kelkar Y.D."/>
            <person name="Chang C.H."/>
            <person name="Werren J.H."/>
        </authorList>
    </citation>
    <scope>NUCLEOTIDE SEQUENCE [LARGE SCALE GENOMIC DNA]</scope>
    <source>
        <strain evidence="3 4">Alberta</strain>
        <tissue evidence="3">Whole body</tissue>
    </source>
</reference>
<organism evidence="3 4">
    <name type="scientific">Trichomalopsis sarcophagae</name>
    <dbReference type="NCBI Taxonomy" id="543379"/>
    <lineage>
        <taxon>Eukaryota</taxon>
        <taxon>Metazoa</taxon>
        <taxon>Ecdysozoa</taxon>
        <taxon>Arthropoda</taxon>
        <taxon>Hexapoda</taxon>
        <taxon>Insecta</taxon>
        <taxon>Pterygota</taxon>
        <taxon>Neoptera</taxon>
        <taxon>Endopterygota</taxon>
        <taxon>Hymenoptera</taxon>
        <taxon>Apocrita</taxon>
        <taxon>Proctotrupomorpha</taxon>
        <taxon>Chalcidoidea</taxon>
        <taxon>Pteromalidae</taxon>
        <taxon>Pteromalinae</taxon>
        <taxon>Trichomalopsis</taxon>
    </lineage>
</organism>
<dbReference type="Gene3D" id="1.10.287.1490">
    <property type="match status" value="1"/>
</dbReference>
<dbReference type="AlphaFoldDB" id="A0A232FHD8"/>
<gene>
    <name evidence="3" type="ORF">TSAR_003047</name>
</gene>
<feature type="compositionally biased region" description="Low complexity" evidence="2">
    <location>
        <begin position="65"/>
        <end position="78"/>
    </location>
</feature>
<feature type="region of interest" description="Disordered" evidence="2">
    <location>
        <begin position="1"/>
        <end position="78"/>
    </location>
</feature>
<proteinExistence type="predicted"/>
<keyword evidence="4" id="KW-1185">Reference proteome</keyword>
<accession>A0A232FHD8</accession>
<evidence type="ECO:0000256" key="2">
    <source>
        <dbReference type="SAM" id="MobiDB-lite"/>
    </source>
</evidence>
<feature type="coiled-coil region" evidence="1">
    <location>
        <begin position="89"/>
        <end position="268"/>
    </location>
</feature>
<evidence type="ECO:0000256" key="1">
    <source>
        <dbReference type="SAM" id="Coils"/>
    </source>
</evidence>
<sequence length="275" mass="30385">MSEAQANPSKNAGGDSVEAKSGLQENAEPSPACQQIPLEEPAQNAACQIERGAGGDGLKIEKDNNANTKEAAEANNNNAGTVMLLQDEVLKRTQERDSFRKKLEEAERKISALQSTAQAANNLSNGSSIPDEGSLRRELDDLKSSLAQTKLVLDDRERRVANQENQISALSKQVSSLKEVVAITKDMLNIRNMEVKHLQEDVDKMESKITAERERHNSMLNKMDAAVRLNADLKKEYQTQLQLFQDLRGKYEEKVTLLSEENKALESAVQAQPAQ</sequence>
<evidence type="ECO:0000313" key="4">
    <source>
        <dbReference type="Proteomes" id="UP000215335"/>
    </source>
</evidence>
<evidence type="ECO:0000313" key="3">
    <source>
        <dbReference type="EMBL" id="OXU29983.1"/>
    </source>
</evidence>
<comment type="caution">
    <text evidence="3">The sequence shown here is derived from an EMBL/GenBank/DDBJ whole genome shotgun (WGS) entry which is preliminary data.</text>
</comment>
<dbReference type="STRING" id="543379.A0A232FHD8"/>
<feature type="compositionally biased region" description="Polar residues" evidence="2">
    <location>
        <begin position="1"/>
        <end position="10"/>
    </location>
</feature>
<protein>
    <submittedName>
        <fullName evidence="3">Uncharacterized protein</fullName>
    </submittedName>
</protein>
<keyword evidence="1" id="KW-0175">Coiled coil</keyword>